<evidence type="ECO:0000313" key="3">
    <source>
        <dbReference type="EMBL" id="SAI71855.1"/>
    </source>
</evidence>
<feature type="region of interest" description="Disordered" evidence="1">
    <location>
        <begin position="1"/>
        <end position="101"/>
    </location>
</feature>
<keyword evidence="2" id="KW-1133">Transmembrane helix</keyword>
<dbReference type="RefSeq" id="WP_066130360.1">
    <property type="nucleotide sequence ID" value="NZ_FKIF01000007.1"/>
</dbReference>
<dbReference type="AlphaFoldDB" id="A0A157SN98"/>
<dbReference type="STRING" id="288768.SAMEA3906486_03794"/>
<keyword evidence="2" id="KW-0812">Transmembrane</keyword>
<protein>
    <submittedName>
        <fullName evidence="3">Uncharacterized protein</fullName>
    </submittedName>
</protein>
<gene>
    <name evidence="3" type="ORF">SAMEA3906486_03794</name>
</gene>
<evidence type="ECO:0000256" key="2">
    <source>
        <dbReference type="SAM" id="Phobius"/>
    </source>
</evidence>
<sequence length="192" mass="20443">MSLPGEPKNGDFASYVEALGRTGMQAPGQVVKPTRAEKKTRRQAIAHQEQQFPDAVPGGPQASQWDTGWGRNDGKPPPSSAKPVPRPQRGTPGGFAAGSPEASPQLAKLASHRRVAFVMTIIAALLAWNAVTTVIGALNNEPVRMENFFPALFWGFVSLMLFKSARGLRAKARQGALPQYGKLDSLGKGGDA</sequence>
<dbReference type="OrthoDB" id="8683418at2"/>
<feature type="transmembrane region" description="Helical" evidence="2">
    <location>
        <begin position="115"/>
        <end position="136"/>
    </location>
</feature>
<dbReference type="EMBL" id="FKIF01000007">
    <property type="protein sequence ID" value="SAI71855.1"/>
    <property type="molecule type" value="Genomic_DNA"/>
</dbReference>
<keyword evidence="4" id="KW-1185">Reference proteome</keyword>
<accession>A0A157SN98</accession>
<organism evidence="3 4">
    <name type="scientific">Bordetella ansorpii</name>
    <dbReference type="NCBI Taxonomy" id="288768"/>
    <lineage>
        <taxon>Bacteria</taxon>
        <taxon>Pseudomonadati</taxon>
        <taxon>Pseudomonadota</taxon>
        <taxon>Betaproteobacteria</taxon>
        <taxon>Burkholderiales</taxon>
        <taxon>Alcaligenaceae</taxon>
        <taxon>Bordetella</taxon>
    </lineage>
</organism>
<feature type="compositionally biased region" description="Pro residues" evidence="1">
    <location>
        <begin position="75"/>
        <end position="86"/>
    </location>
</feature>
<reference evidence="3 4" key="1">
    <citation type="submission" date="2016-04" db="EMBL/GenBank/DDBJ databases">
        <authorList>
            <consortium name="Pathogen Informatics"/>
        </authorList>
    </citation>
    <scope>NUCLEOTIDE SEQUENCE [LARGE SCALE GENOMIC DNA]</scope>
    <source>
        <strain evidence="3 4">H050680373</strain>
    </source>
</reference>
<evidence type="ECO:0000313" key="4">
    <source>
        <dbReference type="Proteomes" id="UP000076848"/>
    </source>
</evidence>
<dbReference type="Proteomes" id="UP000076848">
    <property type="component" value="Unassembled WGS sequence"/>
</dbReference>
<feature type="transmembrane region" description="Helical" evidence="2">
    <location>
        <begin position="148"/>
        <end position="165"/>
    </location>
</feature>
<name>A0A157SN98_9BORD</name>
<keyword evidence="2" id="KW-0472">Membrane</keyword>
<proteinExistence type="predicted"/>
<evidence type="ECO:0000256" key="1">
    <source>
        <dbReference type="SAM" id="MobiDB-lite"/>
    </source>
</evidence>